<dbReference type="Gene3D" id="3.40.190.10">
    <property type="entry name" value="Periplasmic binding protein-like II"/>
    <property type="match status" value="2"/>
</dbReference>
<dbReference type="OrthoDB" id="9785015at2"/>
<dbReference type="AlphaFoldDB" id="A0A086Y5X0"/>
<evidence type="ECO:0000256" key="3">
    <source>
        <dbReference type="ARBA" id="ARBA00022723"/>
    </source>
</evidence>
<dbReference type="InterPro" id="IPR050682">
    <property type="entry name" value="ModA/WtpA"/>
</dbReference>
<organism evidence="8 9">
    <name type="scientific">Paenirhodobacter enshiensis</name>
    <dbReference type="NCBI Taxonomy" id="1105367"/>
    <lineage>
        <taxon>Bacteria</taxon>
        <taxon>Pseudomonadati</taxon>
        <taxon>Pseudomonadota</taxon>
        <taxon>Alphaproteobacteria</taxon>
        <taxon>Rhodobacterales</taxon>
        <taxon>Rhodobacter group</taxon>
        <taxon>Paenirhodobacter</taxon>
    </lineage>
</organism>
<evidence type="ECO:0000256" key="7">
    <source>
        <dbReference type="SAM" id="SignalP"/>
    </source>
</evidence>
<accession>A0A086Y5X0</accession>
<protein>
    <submittedName>
        <fullName evidence="8">Molybdenum ABC transporter substrate-binding protein</fullName>
    </submittedName>
</protein>
<feature type="chain" id="PRO_5001817342" evidence="7">
    <location>
        <begin position="21"/>
        <end position="249"/>
    </location>
</feature>
<dbReference type="Pfam" id="PF13531">
    <property type="entry name" value="SBP_bac_11"/>
    <property type="match status" value="1"/>
</dbReference>
<dbReference type="RefSeq" id="WP_036634689.1">
    <property type="nucleotide sequence ID" value="NZ_CAXYYU010000012.1"/>
</dbReference>
<feature type="binding site" evidence="6">
    <location>
        <position position="165"/>
    </location>
    <ligand>
        <name>molybdate</name>
        <dbReference type="ChEBI" id="CHEBI:36264"/>
    </ligand>
</feature>
<evidence type="ECO:0000313" key="9">
    <source>
        <dbReference type="Proteomes" id="UP000028824"/>
    </source>
</evidence>
<feature type="binding site" evidence="6">
    <location>
        <position position="138"/>
    </location>
    <ligand>
        <name>molybdate</name>
        <dbReference type="ChEBI" id="CHEBI:36264"/>
    </ligand>
</feature>
<dbReference type="GO" id="GO:1901359">
    <property type="term" value="F:tungstate binding"/>
    <property type="evidence" value="ECO:0007669"/>
    <property type="project" value="UniProtKB-ARBA"/>
</dbReference>
<keyword evidence="2 6" id="KW-0500">Molybdenum</keyword>
<dbReference type="GO" id="GO:0030288">
    <property type="term" value="C:outer membrane-bounded periplasmic space"/>
    <property type="evidence" value="ECO:0007669"/>
    <property type="project" value="TreeGrafter"/>
</dbReference>
<evidence type="ECO:0000256" key="5">
    <source>
        <dbReference type="ARBA" id="ARBA00062515"/>
    </source>
</evidence>
<keyword evidence="9" id="KW-1185">Reference proteome</keyword>
<dbReference type="EMBL" id="JFZB01000003">
    <property type="protein sequence ID" value="KFI29670.1"/>
    <property type="molecule type" value="Genomic_DNA"/>
</dbReference>
<dbReference type="STRING" id="1105367.CG50_08525"/>
<feature type="signal peptide" evidence="7">
    <location>
        <begin position="1"/>
        <end position="20"/>
    </location>
</feature>
<proteinExistence type="inferred from homology"/>
<dbReference type="SUPFAM" id="SSF53850">
    <property type="entry name" value="Periplasmic binding protein-like II"/>
    <property type="match status" value="1"/>
</dbReference>
<dbReference type="PANTHER" id="PTHR30632">
    <property type="entry name" value="MOLYBDATE-BINDING PERIPLASMIC PROTEIN"/>
    <property type="match status" value="1"/>
</dbReference>
<dbReference type="InterPro" id="IPR005950">
    <property type="entry name" value="ModA"/>
</dbReference>
<evidence type="ECO:0000256" key="6">
    <source>
        <dbReference type="PIRSR" id="PIRSR004846-1"/>
    </source>
</evidence>
<comment type="subunit">
    <text evidence="5">The complex is composed of two ATP-binding proteins (ModC), two transmembrane proteins (ModB) and a solute-binding protein (ModA).</text>
</comment>
<evidence type="ECO:0000256" key="4">
    <source>
        <dbReference type="ARBA" id="ARBA00022729"/>
    </source>
</evidence>
<dbReference type="FunFam" id="3.40.190.10:FF:000035">
    <property type="entry name" value="Molybdate ABC transporter substrate-binding protein"/>
    <property type="match status" value="1"/>
</dbReference>
<keyword evidence="3 6" id="KW-0479">Metal-binding</keyword>
<dbReference type="GO" id="GO:0030973">
    <property type="term" value="F:molybdate ion binding"/>
    <property type="evidence" value="ECO:0007669"/>
    <property type="project" value="TreeGrafter"/>
</dbReference>
<comment type="similarity">
    <text evidence="1">Belongs to the bacterial solute-binding protein ModA family.</text>
</comment>
<dbReference type="GO" id="GO:0046872">
    <property type="term" value="F:metal ion binding"/>
    <property type="evidence" value="ECO:0007669"/>
    <property type="project" value="UniProtKB-KW"/>
</dbReference>
<dbReference type="NCBIfam" id="TIGR01256">
    <property type="entry name" value="modA"/>
    <property type="match status" value="1"/>
</dbReference>
<feature type="binding site" evidence="6">
    <location>
        <position position="183"/>
    </location>
    <ligand>
        <name>molybdate</name>
        <dbReference type="ChEBI" id="CHEBI:36264"/>
    </ligand>
</feature>
<evidence type="ECO:0000256" key="2">
    <source>
        <dbReference type="ARBA" id="ARBA00022505"/>
    </source>
</evidence>
<sequence>MRIASIAFGLALAVAGPAFAGDPVIFAAASMKTALDEISADFTAETGTKPAISYAGSGALAKQIIAAAPADMFISAAEDWMDKVDQAGLLTPGSRADMLGNTLVLVATKDEPVDLTTLPAKLGPKDHLAMAMVDSVPAGQYGKAALSHMGLWDKLEPSVAQADNVRATLALVATGEAPYGIVYKTDAVAEPKVHVVATFPADSHPAITYPVALIKDGPAPAEAKAFYDYLKTPKAVAILEAQGFEVLTK</sequence>
<name>A0A086Y5X0_9RHOB</name>
<dbReference type="eggNOG" id="COG0725">
    <property type="taxonomic scope" value="Bacteria"/>
</dbReference>
<dbReference type="GO" id="GO:0015689">
    <property type="term" value="P:molybdate ion transport"/>
    <property type="evidence" value="ECO:0007669"/>
    <property type="project" value="InterPro"/>
</dbReference>
<dbReference type="PANTHER" id="PTHR30632:SF17">
    <property type="entry name" value="MOLYBDATE-BINDING PROTEIN MODA"/>
    <property type="match status" value="1"/>
</dbReference>
<feature type="binding site" evidence="6">
    <location>
        <position position="30"/>
    </location>
    <ligand>
        <name>molybdate</name>
        <dbReference type="ChEBI" id="CHEBI:36264"/>
    </ligand>
</feature>
<dbReference type="Proteomes" id="UP000028824">
    <property type="component" value="Unassembled WGS sequence"/>
</dbReference>
<dbReference type="PIRSF" id="PIRSF004846">
    <property type="entry name" value="ModA"/>
    <property type="match status" value="1"/>
</dbReference>
<gene>
    <name evidence="8" type="ORF">CG50_08525</name>
</gene>
<evidence type="ECO:0000313" key="8">
    <source>
        <dbReference type="EMBL" id="KFI29670.1"/>
    </source>
</evidence>
<evidence type="ECO:0000256" key="1">
    <source>
        <dbReference type="ARBA" id="ARBA00009175"/>
    </source>
</evidence>
<reference evidence="8 9" key="1">
    <citation type="submission" date="2014-03" db="EMBL/GenBank/DDBJ databases">
        <title>Genome of Paenirhodobacter enshiensis DW2-9.</title>
        <authorList>
            <person name="Wang D."/>
            <person name="Wang G."/>
        </authorList>
    </citation>
    <scope>NUCLEOTIDE SEQUENCE [LARGE SCALE GENOMIC DNA]</scope>
    <source>
        <strain evidence="8 9">DW2-9</strain>
    </source>
</reference>
<comment type="caution">
    <text evidence="8">The sequence shown here is derived from an EMBL/GenBank/DDBJ whole genome shotgun (WGS) entry which is preliminary data.</text>
</comment>
<keyword evidence="4 7" id="KW-0732">Signal</keyword>
<feature type="binding site" evidence="6">
    <location>
        <position position="57"/>
    </location>
    <ligand>
        <name>molybdate</name>
        <dbReference type="ChEBI" id="CHEBI:36264"/>
    </ligand>
</feature>